<feature type="compositionally biased region" description="Low complexity" evidence="1">
    <location>
        <begin position="194"/>
        <end position="204"/>
    </location>
</feature>
<feature type="region of interest" description="Disordered" evidence="1">
    <location>
        <begin position="121"/>
        <end position="204"/>
    </location>
</feature>
<accession>A0A7J7N5E3</accession>
<feature type="compositionally biased region" description="Polar residues" evidence="1">
    <location>
        <begin position="123"/>
        <end position="135"/>
    </location>
</feature>
<evidence type="ECO:0000313" key="2">
    <source>
        <dbReference type="EMBL" id="KAF6162356.1"/>
    </source>
</evidence>
<keyword evidence="3" id="KW-1185">Reference proteome</keyword>
<feature type="compositionally biased region" description="Basic and acidic residues" evidence="1">
    <location>
        <begin position="413"/>
        <end position="422"/>
    </location>
</feature>
<dbReference type="OrthoDB" id="1929779at2759"/>
<feature type="region of interest" description="Disordered" evidence="1">
    <location>
        <begin position="384"/>
        <end position="422"/>
    </location>
</feature>
<dbReference type="PANTHER" id="PTHR31949:SF6">
    <property type="entry name" value="DUF4005 DOMAIN-CONTAINING PROTEIN"/>
    <property type="match status" value="1"/>
</dbReference>
<gene>
    <name evidence="2" type="ORF">GIB67_008485</name>
</gene>
<dbReference type="AlphaFoldDB" id="A0A7J7N5E3"/>
<sequence length="422" mass="46703">MKGGGRRIFRHSTNSQKDRDEDLLLFCDMHKRDNQHIVSLLQPVSDEFEPTNGNLALYRIASAKKGFGVDLFNENDKNDYNWLKTPPATPLFQSLEMEANAPELAVQRELPVLQPLTRFAGTTEASKLNSRSKSPNPKPKIPTRSITPSTRPSVTPNKRPTTPSSDTTKPLKALQKQSNITTKRPTTPSSIMYTLKPTTTPTTTVTIPRESLSVKETITRPQSRSEVSPMVRSRIPATILGFTDETPANLKTDRANSVTRGRPKTPNNPTVQPKQEPVKSRRQSCSPSISRGRKMEVKVEETKGKIQAGNGSLAFGSSMVEKVMNARKSVTLSGGAEERALKVKTAGGSSAIENHGYGRMMSKSALDMALKHMEIKRDPINYRQANPVKNFPTTNSTNESKPNIANQVVGEGRTQESWKRKE</sequence>
<dbReference type="EMBL" id="JACGCM010001055">
    <property type="protein sequence ID" value="KAF6162356.1"/>
    <property type="molecule type" value="Genomic_DNA"/>
</dbReference>
<feature type="region of interest" description="Disordered" evidence="1">
    <location>
        <begin position="244"/>
        <end position="294"/>
    </location>
</feature>
<proteinExistence type="predicted"/>
<dbReference type="GO" id="GO:0055028">
    <property type="term" value="C:cortical microtubule"/>
    <property type="evidence" value="ECO:0007669"/>
    <property type="project" value="TreeGrafter"/>
</dbReference>
<name>A0A7J7N5E3_9MAGN</name>
<comment type="caution">
    <text evidence="2">The sequence shown here is derived from an EMBL/GenBank/DDBJ whole genome shotgun (WGS) entry which is preliminary data.</text>
</comment>
<dbReference type="Proteomes" id="UP000541444">
    <property type="component" value="Unassembled WGS sequence"/>
</dbReference>
<evidence type="ECO:0000256" key="1">
    <source>
        <dbReference type="SAM" id="MobiDB-lite"/>
    </source>
</evidence>
<organism evidence="2 3">
    <name type="scientific">Kingdonia uniflora</name>
    <dbReference type="NCBI Taxonomy" id="39325"/>
    <lineage>
        <taxon>Eukaryota</taxon>
        <taxon>Viridiplantae</taxon>
        <taxon>Streptophyta</taxon>
        <taxon>Embryophyta</taxon>
        <taxon>Tracheophyta</taxon>
        <taxon>Spermatophyta</taxon>
        <taxon>Magnoliopsida</taxon>
        <taxon>Ranunculales</taxon>
        <taxon>Circaeasteraceae</taxon>
        <taxon>Kingdonia</taxon>
    </lineage>
</organism>
<dbReference type="GO" id="GO:0043622">
    <property type="term" value="P:cortical microtubule organization"/>
    <property type="evidence" value="ECO:0007669"/>
    <property type="project" value="TreeGrafter"/>
</dbReference>
<feature type="compositionally biased region" description="Polar residues" evidence="1">
    <location>
        <begin position="175"/>
        <end position="192"/>
    </location>
</feature>
<dbReference type="PANTHER" id="PTHR31949">
    <property type="entry name" value="GASTRIC MUCIN-LIKE PROTEIN"/>
    <property type="match status" value="1"/>
</dbReference>
<feature type="non-terminal residue" evidence="2">
    <location>
        <position position="1"/>
    </location>
</feature>
<feature type="compositionally biased region" description="Polar residues" evidence="1">
    <location>
        <begin position="255"/>
        <end position="273"/>
    </location>
</feature>
<reference evidence="2 3" key="1">
    <citation type="journal article" date="2020" name="IScience">
        <title>Genome Sequencing of the Endangered Kingdonia uniflora (Circaeasteraceae, Ranunculales) Reveals Potential Mechanisms of Evolutionary Specialization.</title>
        <authorList>
            <person name="Sun Y."/>
            <person name="Deng T."/>
            <person name="Zhang A."/>
            <person name="Moore M.J."/>
            <person name="Landis J.B."/>
            <person name="Lin N."/>
            <person name="Zhang H."/>
            <person name="Zhang X."/>
            <person name="Huang J."/>
            <person name="Zhang X."/>
            <person name="Sun H."/>
            <person name="Wang H."/>
        </authorList>
    </citation>
    <scope>NUCLEOTIDE SEQUENCE [LARGE SCALE GENOMIC DNA]</scope>
    <source>
        <strain evidence="2">TB1705</strain>
        <tissue evidence="2">Leaf</tissue>
    </source>
</reference>
<protein>
    <submittedName>
        <fullName evidence="2">Uncharacterized protein</fullName>
    </submittedName>
</protein>
<feature type="compositionally biased region" description="Polar residues" evidence="1">
    <location>
        <begin position="144"/>
        <end position="168"/>
    </location>
</feature>
<feature type="compositionally biased region" description="Polar residues" evidence="1">
    <location>
        <begin position="391"/>
        <end position="406"/>
    </location>
</feature>
<evidence type="ECO:0000313" key="3">
    <source>
        <dbReference type="Proteomes" id="UP000541444"/>
    </source>
</evidence>